<dbReference type="EC" id="3.1.1.3" evidence="1"/>
<sequence length="320" mass="35807">MNFFKIFLLSAFAAALSIRQFKSTETYHIDQNAYDFFLKFARLTNIAYCVGPLTAIFKPFTCGLQCAHFPNMELIRTFRDPAIVFDASGYLAVDHGAKEIYLVTRGTHSIEDVLTDFQVIQAPLTNMDLAVNITAGDTCKDCRVHSGFLRAYNYTYNQISDTLNSVIKKYPDYKMVVAGHSFGGATALLFAVNLKVNGHDPLLVTLAQPIVGNRAFANWVDRLFFGQENPDVSKFSPDRNLYRVTHKGDLVAQVPFWAGYQHSSGEVFIDWPLVHPPLSKVVMCQGQSNSKCSAGNRLRDQIHLVSSHLQYFVLQGICGL</sequence>
<evidence type="ECO:0000256" key="2">
    <source>
        <dbReference type="ARBA" id="ARBA00022729"/>
    </source>
</evidence>
<keyword evidence="3" id="KW-0378">Hydrolase</keyword>
<feature type="signal peptide" evidence="4">
    <location>
        <begin position="1"/>
        <end position="15"/>
    </location>
</feature>
<dbReference type="EMBL" id="LM652752">
    <property type="protein sequence ID" value="CDX09918.1"/>
    <property type="molecule type" value="Genomic_DNA"/>
</dbReference>
<dbReference type="GO" id="GO:0016042">
    <property type="term" value="P:lipid catabolic process"/>
    <property type="evidence" value="ECO:0007669"/>
    <property type="project" value="InterPro"/>
</dbReference>
<dbReference type="InterPro" id="IPR029058">
    <property type="entry name" value="AB_hydrolase_fold"/>
</dbReference>
<evidence type="ECO:0000256" key="1">
    <source>
        <dbReference type="ARBA" id="ARBA00013279"/>
    </source>
</evidence>
<dbReference type="SUPFAM" id="SSF53474">
    <property type="entry name" value="alpha/beta-Hydrolases"/>
    <property type="match status" value="1"/>
</dbReference>
<dbReference type="Pfam" id="PF03893">
    <property type="entry name" value="Lipase3_N"/>
    <property type="match status" value="1"/>
</dbReference>
<dbReference type="InterPro" id="IPR005592">
    <property type="entry name" value="Mono/diacylglycerol_lipase_N"/>
</dbReference>
<evidence type="ECO:0000259" key="6">
    <source>
        <dbReference type="Pfam" id="PF03893"/>
    </source>
</evidence>
<dbReference type="PANTHER" id="PTHR46640:SF1">
    <property type="entry name" value="FUNGAL LIPASE-LIKE DOMAIN-CONTAINING PROTEIN-RELATED"/>
    <property type="match status" value="1"/>
</dbReference>
<dbReference type="Gene3D" id="3.40.50.1820">
    <property type="entry name" value="alpha/beta hydrolase"/>
    <property type="match status" value="1"/>
</dbReference>
<proteinExistence type="predicted"/>
<feature type="domain" description="Mono-/di-acylglycerol lipase N-terminal" evidence="6">
    <location>
        <begin position="11"/>
        <end position="72"/>
    </location>
</feature>
<dbReference type="InterPro" id="IPR051299">
    <property type="entry name" value="AB_hydrolase_lip/est"/>
</dbReference>
<feature type="chain" id="PRO_5012090820" description="triacylglycerol lipase" evidence="4">
    <location>
        <begin position="16"/>
        <end position="320"/>
    </location>
</feature>
<dbReference type="Pfam" id="PF01764">
    <property type="entry name" value="Lipase_3"/>
    <property type="match status" value="1"/>
</dbReference>
<evidence type="ECO:0000256" key="4">
    <source>
        <dbReference type="SAM" id="SignalP"/>
    </source>
</evidence>
<evidence type="ECO:0000313" key="7">
    <source>
        <dbReference type="EMBL" id="CDX09918.1"/>
    </source>
</evidence>
<evidence type="ECO:0000256" key="3">
    <source>
        <dbReference type="ARBA" id="ARBA00022801"/>
    </source>
</evidence>
<evidence type="ECO:0000259" key="5">
    <source>
        <dbReference type="Pfam" id="PF01764"/>
    </source>
</evidence>
<protein>
    <recommendedName>
        <fullName evidence="1">triacylglycerol lipase</fullName>
        <ecNumber evidence="1">3.1.1.3</ecNumber>
    </recommendedName>
</protein>
<dbReference type="PANTHER" id="PTHR46640">
    <property type="entry name" value="TRIACYLGLYCEROL LIPASE, PUTATIVE (AFU_ORTHOLOGUE AFUA_6G06510)-RELATED"/>
    <property type="match status" value="1"/>
</dbReference>
<feature type="domain" description="Fungal lipase-type" evidence="5">
    <location>
        <begin position="102"/>
        <end position="257"/>
    </location>
</feature>
<dbReference type="AlphaFoldDB" id="A0A078BRW1"/>
<dbReference type="CDD" id="cd00519">
    <property type="entry name" value="Lipase_3"/>
    <property type="match status" value="1"/>
</dbReference>
<dbReference type="GO" id="GO:0004806">
    <property type="term" value="F:triacylglycerol lipase activity"/>
    <property type="evidence" value="ECO:0007669"/>
    <property type="project" value="UniProtKB-EC"/>
</dbReference>
<keyword evidence="2 4" id="KW-0732">Signal</keyword>
<name>A0A078BRW1_9ASCO</name>
<accession>A0A078BRW1</accession>
<reference evidence="7" key="1">
    <citation type="submission" date="2014-06" db="EMBL/GenBank/DDBJ databases">
        <title>Evolutionary genomics: an efficient tool to explore enzyme diversity and guide their engineering.</title>
        <authorList>
            <person name="Meunchan M."/>
            <person name="Michely S."/>
            <person name="Devillers H."/>
            <person name="Nicaud J.-M."/>
            <person name="Marty A."/>
            <person name="Neuveglise C."/>
        </authorList>
    </citation>
    <scope>NUCLEOTIDE SEQUENCE</scope>
    <source>
        <strain evidence="7">CBS 10407</strain>
    </source>
</reference>
<organism evidence="7">
    <name type="scientific">Yarrowia phangngaensis</name>
    <dbReference type="NCBI Taxonomy" id="444778"/>
    <lineage>
        <taxon>Eukaryota</taxon>
        <taxon>Fungi</taxon>
        <taxon>Dikarya</taxon>
        <taxon>Ascomycota</taxon>
        <taxon>Saccharomycotina</taxon>
        <taxon>Dipodascomycetes</taxon>
        <taxon>Dipodascales</taxon>
        <taxon>Dipodascales incertae sedis</taxon>
        <taxon>Yarrowia</taxon>
    </lineage>
</organism>
<dbReference type="InterPro" id="IPR002921">
    <property type="entry name" value="Fungal_lipase-type"/>
</dbReference>
<gene>
    <name evidence="7" type="primary">LIP2d</name>
</gene>